<dbReference type="AlphaFoldDB" id="A0A9D1PQ59"/>
<dbReference type="InterPro" id="IPR025374">
    <property type="entry name" value="DUF4364"/>
</dbReference>
<gene>
    <name evidence="1" type="ORF">H9900_00195</name>
</gene>
<proteinExistence type="predicted"/>
<protein>
    <submittedName>
        <fullName evidence="1">DUF4364 family protein</fullName>
    </submittedName>
</protein>
<dbReference type="EMBL" id="DXIJ01000003">
    <property type="protein sequence ID" value="HIV85212.1"/>
    <property type="molecule type" value="Genomic_DNA"/>
</dbReference>
<reference evidence="1" key="1">
    <citation type="journal article" date="2021" name="PeerJ">
        <title>Extensive microbial diversity within the chicken gut microbiome revealed by metagenomics and culture.</title>
        <authorList>
            <person name="Gilroy R."/>
            <person name="Ravi A."/>
            <person name="Getino M."/>
            <person name="Pursley I."/>
            <person name="Horton D.L."/>
            <person name="Alikhan N.F."/>
            <person name="Baker D."/>
            <person name="Gharbi K."/>
            <person name="Hall N."/>
            <person name="Watson M."/>
            <person name="Adriaenssens E.M."/>
            <person name="Foster-Nyarko E."/>
            <person name="Jarju S."/>
            <person name="Secka A."/>
            <person name="Antonio M."/>
            <person name="Oren A."/>
            <person name="Chaudhuri R.R."/>
            <person name="La Ragione R."/>
            <person name="Hildebrand F."/>
            <person name="Pallen M.J."/>
        </authorList>
    </citation>
    <scope>NUCLEOTIDE SEQUENCE</scope>
    <source>
        <strain evidence="1">5790</strain>
    </source>
</reference>
<comment type="caution">
    <text evidence="1">The sequence shown here is derived from an EMBL/GenBank/DDBJ whole genome shotgun (WGS) entry which is preliminary data.</text>
</comment>
<sequence length="177" mass="20676">MFLEKDEMKFAILYTLKVYSYPLPLEKLTELLTWDEEVMSYFDLSIMLSELIEDGFIQKLRYREAECVRLTEKGSDANEFFSGRVPRTIRKNIKEYAQRDEFDEKTNPNGTVCDIEPVSYNRYFASLTMLDSGSPILELKVDAGSRAEANRAKELLRKNADDIYKYIFKTLDGNKED</sequence>
<accession>A0A9D1PQ59</accession>
<dbReference type="Pfam" id="PF14277">
    <property type="entry name" value="DUF4364"/>
    <property type="match status" value="1"/>
</dbReference>
<dbReference type="Proteomes" id="UP000824162">
    <property type="component" value="Unassembled WGS sequence"/>
</dbReference>
<name>A0A9D1PQ59_9FIRM</name>
<evidence type="ECO:0000313" key="1">
    <source>
        <dbReference type="EMBL" id="HIV85212.1"/>
    </source>
</evidence>
<evidence type="ECO:0000313" key="2">
    <source>
        <dbReference type="Proteomes" id="UP000824162"/>
    </source>
</evidence>
<organism evidence="1 2">
    <name type="scientific">Candidatus Monoglobus merdigallinarum</name>
    <dbReference type="NCBI Taxonomy" id="2838698"/>
    <lineage>
        <taxon>Bacteria</taxon>
        <taxon>Bacillati</taxon>
        <taxon>Bacillota</taxon>
        <taxon>Clostridia</taxon>
        <taxon>Monoglobales</taxon>
        <taxon>Monoglobaceae</taxon>
        <taxon>Monoglobus</taxon>
    </lineage>
</organism>
<reference evidence="1" key="2">
    <citation type="submission" date="2021-04" db="EMBL/GenBank/DDBJ databases">
        <authorList>
            <person name="Gilroy R."/>
        </authorList>
    </citation>
    <scope>NUCLEOTIDE SEQUENCE</scope>
    <source>
        <strain evidence="1">5790</strain>
    </source>
</reference>